<evidence type="ECO:0000313" key="2">
    <source>
        <dbReference type="EMBL" id="MBF4163524.1"/>
    </source>
</evidence>
<dbReference type="EMBL" id="JADIVZ010000012">
    <property type="protein sequence ID" value="MBF4163524.1"/>
    <property type="molecule type" value="Genomic_DNA"/>
</dbReference>
<evidence type="ECO:0000313" key="3">
    <source>
        <dbReference type="Proteomes" id="UP000656804"/>
    </source>
</evidence>
<evidence type="ECO:0000259" key="1">
    <source>
        <dbReference type="Pfam" id="PF09107"/>
    </source>
</evidence>
<organism evidence="2 3">
    <name type="scientific">Nocardioides acrostichi</name>
    <dbReference type="NCBI Taxonomy" id="2784339"/>
    <lineage>
        <taxon>Bacteria</taxon>
        <taxon>Bacillati</taxon>
        <taxon>Actinomycetota</taxon>
        <taxon>Actinomycetes</taxon>
        <taxon>Propionibacteriales</taxon>
        <taxon>Nocardioidaceae</taxon>
        <taxon>Nocardioides</taxon>
    </lineage>
</organism>
<keyword evidence="3" id="KW-1185">Reference proteome</keyword>
<dbReference type="Proteomes" id="UP000656804">
    <property type="component" value="Unassembled WGS sequence"/>
</dbReference>
<accession>A0A930YEJ0</accession>
<dbReference type="InterPro" id="IPR036388">
    <property type="entry name" value="WH-like_DNA-bd_sf"/>
</dbReference>
<dbReference type="AlphaFoldDB" id="A0A930YEJ0"/>
<reference evidence="2" key="1">
    <citation type="submission" date="2020-11" db="EMBL/GenBank/DDBJ databases">
        <title>Nocardioides sp. CBS4Y-1, whole genome shotgun sequence.</title>
        <authorList>
            <person name="Tuo L."/>
        </authorList>
    </citation>
    <scope>NUCLEOTIDE SEQUENCE</scope>
    <source>
        <strain evidence="2">CBS4Y-1</strain>
    </source>
</reference>
<name>A0A930YEJ0_9ACTN</name>
<dbReference type="Pfam" id="PF09107">
    <property type="entry name" value="WHD_3rd_SelB"/>
    <property type="match status" value="1"/>
</dbReference>
<sequence>MTVLDPCPPGHKRDISTHDGSLAAELRLRGVISRDHARRIGVSLEEISGDTVKAGGWLMDGDCARVKLTGLKGLVRVRALTPKEAARELRIPDPALVFALMDHSLLLEQGFIRPALARDLDSELLSARDSAFFGRGKFETPAEKPNSYLLAHPRLLRDMRVSGLILQLPGNIILRGDAATKALRIVTGLSQPFSVSEARIALRTNRRVCLALLQRLDELGGTKKLPDGRRIVIGSGQPPID</sequence>
<feature type="domain" description="Elongation factor SelB fourth winged-helix" evidence="1">
    <location>
        <begin position="191"/>
        <end position="230"/>
    </location>
</feature>
<dbReference type="GO" id="GO:0003746">
    <property type="term" value="F:translation elongation factor activity"/>
    <property type="evidence" value="ECO:0007669"/>
    <property type="project" value="InterPro"/>
</dbReference>
<dbReference type="InterPro" id="IPR015191">
    <property type="entry name" value="SelB_WHD4"/>
</dbReference>
<dbReference type="Gene3D" id="1.10.10.10">
    <property type="entry name" value="Winged helix-like DNA-binding domain superfamily/Winged helix DNA-binding domain"/>
    <property type="match status" value="1"/>
</dbReference>
<dbReference type="GO" id="GO:0005525">
    <property type="term" value="F:GTP binding"/>
    <property type="evidence" value="ECO:0007669"/>
    <property type="project" value="InterPro"/>
</dbReference>
<dbReference type="GO" id="GO:0001514">
    <property type="term" value="P:selenocysteine incorporation"/>
    <property type="evidence" value="ECO:0007669"/>
    <property type="project" value="InterPro"/>
</dbReference>
<proteinExistence type="predicted"/>
<dbReference type="GO" id="GO:0003723">
    <property type="term" value="F:RNA binding"/>
    <property type="evidence" value="ECO:0007669"/>
    <property type="project" value="InterPro"/>
</dbReference>
<dbReference type="GO" id="GO:0005737">
    <property type="term" value="C:cytoplasm"/>
    <property type="evidence" value="ECO:0007669"/>
    <property type="project" value="InterPro"/>
</dbReference>
<gene>
    <name evidence="2" type="ORF">ISG29_17715</name>
</gene>
<comment type="caution">
    <text evidence="2">The sequence shown here is derived from an EMBL/GenBank/DDBJ whole genome shotgun (WGS) entry which is preliminary data.</text>
</comment>
<protein>
    <submittedName>
        <fullName evidence="2">SelB C-terminal domain-containing protein</fullName>
    </submittedName>
</protein>